<evidence type="ECO:0008006" key="3">
    <source>
        <dbReference type="Google" id="ProtNLM"/>
    </source>
</evidence>
<sequence>MSKHDETAPGEAELIAAAEGELTYVDTGESEAELLAELPPVAEDVDDMLVVTSLRIPLSVHRRLREYAEAHGTRPSVLIRQWIELHLSTADEDRPIMLADAMRALAQLRPAERRDAA</sequence>
<dbReference type="RefSeq" id="WP_212826351.1">
    <property type="nucleotide sequence ID" value="NZ_AP023359.1"/>
</dbReference>
<evidence type="ECO:0000313" key="2">
    <source>
        <dbReference type="Proteomes" id="UP000680866"/>
    </source>
</evidence>
<gene>
    <name evidence="1" type="ORF">Prubr_33430</name>
</gene>
<reference evidence="1" key="1">
    <citation type="submission" date="2020-08" db="EMBL/GenBank/DDBJ databases">
        <title>Whole genome shotgun sequence of Polymorphospora rubra NBRC 101157.</title>
        <authorList>
            <person name="Komaki H."/>
            <person name="Tamura T."/>
        </authorList>
    </citation>
    <scope>NUCLEOTIDE SEQUENCE</scope>
    <source>
        <strain evidence="1">NBRC 101157</strain>
    </source>
</reference>
<dbReference type="Proteomes" id="UP000680866">
    <property type="component" value="Chromosome"/>
</dbReference>
<protein>
    <recommendedName>
        <fullName evidence="3">Ribbon-helix-helix protein CopG domain-containing protein</fullName>
    </recommendedName>
</protein>
<proteinExistence type="predicted"/>
<keyword evidence="2" id="KW-1185">Reference proteome</keyword>
<evidence type="ECO:0000313" key="1">
    <source>
        <dbReference type="EMBL" id="BCJ66322.1"/>
    </source>
</evidence>
<organism evidence="1 2">
    <name type="scientific">Polymorphospora rubra</name>
    <dbReference type="NCBI Taxonomy" id="338584"/>
    <lineage>
        <taxon>Bacteria</taxon>
        <taxon>Bacillati</taxon>
        <taxon>Actinomycetota</taxon>
        <taxon>Actinomycetes</taxon>
        <taxon>Micromonosporales</taxon>
        <taxon>Micromonosporaceae</taxon>
        <taxon>Polymorphospora</taxon>
    </lineage>
</organism>
<dbReference type="KEGG" id="pry:Prubr_33430"/>
<name>A0A810MYY2_9ACTN</name>
<dbReference type="AlphaFoldDB" id="A0A810MYY2"/>
<accession>A0A810MYY2</accession>
<dbReference type="EMBL" id="AP023359">
    <property type="protein sequence ID" value="BCJ66322.1"/>
    <property type="molecule type" value="Genomic_DNA"/>
</dbReference>